<reference evidence="2" key="1">
    <citation type="submission" date="2013-03" db="EMBL/GenBank/DDBJ databases">
        <title>The Genome Sequence of Anopheles minimus MINIMUS1.</title>
        <authorList>
            <consortium name="The Broad Institute Genomics Platform"/>
            <person name="Neafsey D.E."/>
            <person name="Walton C."/>
            <person name="Walker B."/>
            <person name="Young S.K."/>
            <person name="Zeng Q."/>
            <person name="Gargeya S."/>
            <person name="Fitzgerald M."/>
            <person name="Haas B."/>
            <person name="Abouelleil A."/>
            <person name="Allen A.W."/>
            <person name="Alvarado L."/>
            <person name="Arachchi H.M."/>
            <person name="Berlin A.M."/>
            <person name="Chapman S.B."/>
            <person name="Gainer-Dewar J."/>
            <person name="Goldberg J."/>
            <person name="Griggs A."/>
            <person name="Gujja S."/>
            <person name="Hansen M."/>
            <person name="Howarth C."/>
            <person name="Imamovic A."/>
            <person name="Ireland A."/>
            <person name="Larimer J."/>
            <person name="McCowan C."/>
            <person name="Murphy C."/>
            <person name="Pearson M."/>
            <person name="Poon T.W."/>
            <person name="Priest M."/>
            <person name="Roberts A."/>
            <person name="Saif S."/>
            <person name="Shea T."/>
            <person name="Sisk P."/>
            <person name="Sykes S."/>
            <person name="Wortman J."/>
            <person name="Nusbaum C."/>
            <person name="Birren B."/>
        </authorList>
    </citation>
    <scope>NUCLEOTIDE SEQUENCE [LARGE SCALE GENOMIC DNA]</scope>
    <source>
        <strain evidence="2">MINIMUS1</strain>
    </source>
</reference>
<reference evidence="1" key="2">
    <citation type="submission" date="2020-05" db="UniProtKB">
        <authorList>
            <consortium name="EnsemblMetazoa"/>
        </authorList>
    </citation>
    <scope>IDENTIFICATION</scope>
    <source>
        <strain evidence="1">MINIMUS1</strain>
    </source>
</reference>
<protein>
    <submittedName>
        <fullName evidence="1">Uncharacterized protein</fullName>
    </submittedName>
</protein>
<dbReference type="Proteomes" id="UP000075920">
    <property type="component" value="Unassembled WGS sequence"/>
</dbReference>
<evidence type="ECO:0000313" key="2">
    <source>
        <dbReference type="Proteomes" id="UP000075920"/>
    </source>
</evidence>
<dbReference type="AlphaFoldDB" id="A0A182WQA6"/>
<organism evidence="1 2">
    <name type="scientific">Anopheles minimus</name>
    <dbReference type="NCBI Taxonomy" id="112268"/>
    <lineage>
        <taxon>Eukaryota</taxon>
        <taxon>Metazoa</taxon>
        <taxon>Ecdysozoa</taxon>
        <taxon>Arthropoda</taxon>
        <taxon>Hexapoda</taxon>
        <taxon>Insecta</taxon>
        <taxon>Pterygota</taxon>
        <taxon>Neoptera</taxon>
        <taxon>Endopterygota</taxon>
        <taxon>Diptera</taxon>
        <taxon>Nematocera</taxon>
        <taxon>Culicoidea</taxon>
        <taxon>Culicidae</taxon>
        <taxon>Anophelinae</taxon>
        <taxon>Anopheles</taxon>
    </lineage>
</organism>
<proteinExistence type="predicted"/>
<sequence>DSVAGGVVCALRRVIYSRPVCSVCTCPPVARPPPFKAFRLLHRWEKKCGEVFFVSCKVRKFNKVKSS</sequence>
<keyword evidence="2" id="KW-1185">Reference proteome</keyword>
<evidence type="ECO:0000313" key="1">
    <source>
        <dbReference type="EnsemblMetazoa" id="AMIN014832-PA"/>
    </source>
</evidence>
<accession>A0A182WQA6</accession>
<dbReference type="EnsemblMetazoa" id="AMIN014832-RA">
    <property type="protein sequence ID" value="AMIN014832-PA"/>
    <property type="gene ID" value="AMIN014832"/>
</dbReference>
<name>A0A182WQA6_9DIPT</name>
<dbReference type="VEuPathDB" id="VectorBase:AMIN014832"/>